<feature type="compositionally biased region" description="Polar residues" evidence="1">
    <location>
        <begin position="81"/>
        <end position="90"/>
    </location>
</feature>
<dbReference type="Proteomes" id="UP001153269">
    <property type="component" value="Unassembled WGS sequence"/>
</dbReference>
<organism evidence="2 3">
    <name type="scientific">Pleuronectes platessa</name>
    <name type="common">European plaice</name>
    <dbReference type="NCBI Taxonomy" id="8262"/>
    <lineage>
        <taxon>Eukaryota</taxon>
        <taxon>Metazoa</taxon>
        <taxon>Chordata</taxon>
        <taxon>Craniata</taxon>
        <taxon>Vertebrata</taxon>
        <taxon>Euteleostomi</taxon>
        <taxon>Actinopterygii</taxon>
        <taxon>Neopterygii</taxon>
        <taxon>Teleostei</taxon>
        <taxon>Neoteleostei</taxon>
        <taxon>Acanthomorphata</taxon>
        <taxon>Carangaria</taxon>
        <taxon>Pleuronectiformes</taxon>
        <taxon>Pleuronectoidei</taxon>
        <taxon>Pleuronectidae</taxon>
        <taxon>Pleuronectes</taxon>
    </lineage>
</organism>
<feature type="region of interest" description="Disordered" evidence="1">
    <location>
        <begin position="107"/>
        <end position="137"/>
    </location>
</feature>
<gene>
    <name evidence="2" type="ORF">PLEPLA_LOCUS14190</name>
</gene>
<evidence type="ECO:0000256" key="1">
    <source>
        <dbReference type="SAM" id="MobiDB-lite"/>
    </source>
</evidence>
<feature type="region of interest" description="Disordered" evidence="1">
    <location>
        <begin position="67"/>
        <end position="90"/>
    </location>
</feature>
<accession>A0A9N7YCB7</accession>
<keyword evidence="3" id="KW-1185">Reference proteome</keyword>
<feature type="compositionally biased region" description="Basic and acidic residues" evidence="1">
    <location>
        <begin position="1"/>
        <end position="10"/>
    </location>
</feature>
<feature type="region of interest" description="Disordered" evidence="1">
    <location>
        <begin position="1"/>
        <end position="50"/>
    </location>
</feature>
<name>A0A9N7YCB7_PLEPL</name>
<evidence type="ECO:0000313" key="2">
    <source>
        <dbReference type="EMBL" id="CAB1426255.1"/>
    </source>
</evidence>
<comment type="caution">
    <text evidence="2">The sequence shown here is derived from an EMBL/GenBank/DDBJ whole genome shotgun (WGS) entry which is preliminary data.</text>
</comment>
<dbReference type="EMBL" id="CADEAL010000872">
    <property type="protein sequence ID" value="CAB1426255.1"/>
    <property type="molecule type" value="Genomic_DNA"/>
</dbReference>
<evidence type="ECO:0000313" key="3">
    <source>
        <dbReference type="Proteomes" id="UP001153269"/>
    </source>
</evidence>
<proteinExistence type="predicted"/>
<sequence length="166" mass="17097">MKALSEEFRQRSKSQSNSGPGGGATASNPSVSVTPPPPKPSSQPRISSRGLALPVIAVKVRMDNWDHTAPGTKLQSLHHGSCSTTPTSAKASHLAPGMALTLEVDYGSSDEYGSSPSDHTPPYLPSLPGSSVGSVISQSLDDEGANYILMGQRSGGEVVATAIKEA</sequence>
<dbReference type="AlphaFoldDB" id="A0A9N7YCB7"/>
<feature type="compositionally biased region" description="Polar residues" evidence="1">
    <location>
        <begin position="128"/>
        <end position="137"/>
    </location>
</feature>
<protein>
    <submittedName>
        <fullName evidence="2">Uncharacterized protein</fullName>
    </submittedName>
</protein>
<reference evidence="2" key="1">
    <citation type="submission" date="2020-03" db="EMBL/GenBank/DDBJ databases">
        <authorList>
            <person name="Weist P."/>
        </authorList>
    </citation>
    <scope>NUCLEOTIDE SEQUENCE</scope>
</reference>